<dbReference type="AlphaFoldDB" id="A0A1M4XXB8"/>
<sequence length="328" mass="34977">MKIINRTNIGWLILIILTYVILEVLTFVGIIDPFYEITVVNIFINIILAVGLNLIVGFSGQLSLGHAGFMAIGAYATGILLSNIPSTGGFIISILMGMILAGLVALVVGIPTLRLKGDYFAIATLGASEIIRVAILNLPDLTNGAVGISGIPLIADWRFAYFAATLTILVVSNYIRSSPGRATISIREDEIAAESLSIQTTYYKNLAFLIGAVTAALAGSIHTSYFGVINPGQFTFNKSIDVLIIVVFGGIGSVTGSIVAAIALGIINVYLQQFGALRMIVYALVLILIMIFKPSGLMGNVEFSLSQLFKRPQDVPGSIENMEQEKGV</sequence>
<dbReference type="PANTHER" id="PTHR30482">
    <property type="entry name" value="HIGH-AFFINITY BRANCHED-CHAIN AMINO ACID TRANSPORT SYSTEM PERMEASE"/>
    <property type="match status" value="1"/>
</dbReference>
<evidence type="ECO:0000313" key="7">
    <source>
        <dbReference type="EMBL" id="SHE98085.1"/>
    </source>
</evidence>
<proteinExistence type="predicted"/>
<feature type="transmembrane region" description="Helical" evidence="6">
    <location>
        <begin position="158"/>
        <end position="175"/>
    </location>
</feature>
<dbReference type="Pfam" id="PF02653">
    <property type="entry name" value="BPD_transp_2"/>
    <property type="match status" value="1"/>
</dbReference>
<dbReference type="EMBL" id="FQUF01000024">
    <property type="protein sequence ID" value="SHE98085.1"/>
    <property type="molecule type" value="Genomic_DNA"/>
</dbReference>
<gene>
    <name evidence="7" type="ORF">SAMN02745249_01555</name>
</gene>
<dbReference type="PANTHER" id="PTHR30482:SF10">
    <property type="entry name" value="HIGH-AFFINITY BRANCHED-CHAIN AMINO ACID TRANSPORT PROTEIN BRAE"/>
    <property type="match status" value="1"/>
</dbReference>
<dbReference type="CDD" id="cd06581">
    <property type="entry name" value="TM_PBP1_LivM_like"/>
    <property type="match status" value="1"/>
</dbReference>
<keyword evidence="3 6" id="KW-0812">Transmembrane</keyword>
<dbReference type="STRING" id="1121025.SAMN02745249_01555"/>
<keyword evidence="8" id="KW-1185">Reference proteome</keyword>
<keyword evidence="2" id="KW-1003">Cell membrane</keyword>
<feature type="transmembrane region" description="Helical" evidence="6">
    <location>
        <begin position="119"/>
        <end position="138"/>
    </location>
</feature>
<keyword evidence="5 6" id="KW-0472">Membrane</keyword>
<evidence type="ECO:0000256" key="6">
    <source>
        <dbReference type="SAM" id="Phobius"/>
    </source>
</evidence>
<name>A0A1M4XXB8_9LACT</name>
<evidence type="ECO:0000313" key="8">
    <source>
        <dbReference type="Proteomes" id="UP000184128"/>
    </source>
</evidence>
<evidence type="ECO:0000256" key="4">
    <source>
        <dbReference type="ARBA" id="ARBA00022989"/>
    </source>
</evidence>
<protein>
    <submittedName>
        <fullName evidence="7">Branched-chain amino acid transport system permease protein</fullName>
    </submittedName>
</protein>
<dbReference type="OrthoDB" id="9789927at2"/>
<comment type="subcellular location">
    <subcellularLocation>
        <location evidence="1">Cell membrane</location>
        <topology evidence="1">Multi-pass membrane protein</topology>
    </subcellularLocation>
</comment>
<accession>A0A1M4XXB8</accession>
<feature type="transmembrane region" description="Helical" evidence="6">
    <location>
        <begin position="240"/>
        <end position="267"/>
    </location>
</feature>
<dbReference type="GO" id="GO:0015658">
    <property type="term" value="F:branched-chain amino acid transmembrane transporter activity"/>
    <property type="evidence" value="ECO:0007669"/>
    <property type="project" value="InterPro"/>
</dbReference>
<evidence type="ECO:0000256" key="5">
    <source>
        <dbReference type="ARBA" id="ARBA00023136"/>
    </source>
</evidence>
<feature type="transmembrane region" description="Helical" evidence="6">
    <location>
        <begin position="90"/>
        <end position="112"/>
    </location>
</feature>
<dbReference type="GO" id="GO:0005886">
    <property type="term" value="C:plasma membrane"/>
    <property type="evidence" value="ECO:0007669"/>
    <property type="project" value="UniProtKB-SubCell"/>
</dbReference>
<feature type="transmembrane region" description="Helical" evidence="6">
    <location>
        <begin position="37"/>
        <end position="56"/>
    </location>
</feature>
<dbReference type="InterPro" id="IPR043428">
    <property type="entry name" value="LivM-like"/>
</dbReference>
<feature type="transmembrane region" description="Helical" evidence="6">
    <location>
        <begin position="206"/>
        <end position="228"/>
    </location>
</feature>
<evidence type="ECO:0000256" key="2">
    <source>
        <dbReference type="ARBA" id="ARBA00022475"/>
    </source>
</evidence>
<keyword evidence="4 6" id="KW-1133">Transmembrane helix</keyword>
<dbReference type="RefSeq" id="WP_073298295.1">
    <property type="nucleotide sequence ID" value="NZ_FQUF01000024.1"/>
</dbReference>
<organism evidence="7 8">
    <name type="scientific">Atopostipes suicloacalis DSM 15692</name>
    <dbReference type="NCBI Taxonomy" id="1121025"/>
    <lineage>
        <taxon>Bacteria</taxon>
        <taxon>Bacillati</taxon>
        <taxon>Bacillota</taxon>
        <taxon>Bacilli</taxon>
        <taxon>Lactobacillales</taxon>
        <taxon>Carnobacteriaceae</taxon>
        <taxon>Atopostipes</taxon>
    </lineage>
</organism>
<dbReference type="Proteomes" id="UP000184128">
    <property type="component" value="Unassembled WGS sequence"/>
</dbReference>
<feature type="transmembrane region" description="Helical" evidence="6">
    <location>
        <begin position="279"/>
        <end position="298"/>
    </location>
</feature>
<evidence type="ECO:0000256" key="1">
    <source>
        <dbReference type="ARBA" id="ARBA00004651"/>
    </source>
</evidence>
<evidence type="ECO:0000256" key="3">
    <source>
        <dbReference type="ARBA" id="ARBA00022692"/>
    </source>
</evidence>
<feature type="transmembrane region" description="Helical" evidence="6">
    <location>
        <begin position="63"/>
        <end position="84"/>
    </location>
</feature>
<dbReference type="InterPro" id="IPR001851">
    <property type="entry name" value="ABC_transp_permease"/>
</dbReference>
<reference evidence="7 8" key="1">
    <citation type="submission" date="2016-11" db="EMBL/GenBank/DDBJ databases">
        <authorList>
            <person name="Jaros S."/>
            <person name="Januszkiewicz K."/>
            <person name="Wedrychowicz H."/>
        </authorList>
    </citation>
    <scope>NUCLEOTIDE SEQUENCE [LARGE SCALE GENOMIC DNA]</scope>
    <source>
        <strain evidence="7 8">DSM 15692</strain>
    </source>
</reference>
<feature type="transmembrane region" description="Helical" evidence="6">
    <location>
        <begin position="12"/>
        <end position="31"/>
    </location>
</feature>